<reference evidence="3" key="1">
    <citation type="journal article" date="2021" name="J Fungi (Basel)">
        <title>Genomic and Metabolomic Analyses of the Marine Fungus Emericellopsis cladophorae: Insights into Saltwater Adaptability Mechanisms and Its Biosynthetic Potential.</title>
        <authorList>
            <person name="Goncalves M.F.M."/>
            <person name="Hilario S."/>
            <person name="Van de Peer Y."/>
            <person name="Esteves A.C."/>
            <person name="Alves A."/>
        </authorList>
    </citation>
    <scope>NUCLEOTIDE SEQUENCE</scope>
    <source>
        <strain evidence="3">MUM 19.33</strain>
    </source>
</reference>
<sequence length="115" mass="12764">MKITTILSLFVLSAEAMQSAPQQTTHVQQQLNNPESVKPPAYTPIATPAPNQDEVLRSKGFYQTTFYKCRTRRDGDEKCGWYTPILKAEARRELSMSVVMATVSGAALIFVLGLL</sequence>
<feature type="chain" id="PRO_5040316026" evidence="2">
    <location>
        <begin position="17"/>
        <end position="115"/>
    </location>
</feature>
<dbReference type="Proteomes" id="UP001055219">
    <property type="component" value="Unassembled WGS sequence"/>
</dbReference>
<dbReference type="OrthoDB" id="5153607at2759"/>
<evidence type="ECO:0000313" key="3">
    <source>
        <dbReference type="EMBL" id="KAI6784074.1"/>
    </source>
</evidence>
<protein>
    <submittedName>
        <fullName evidence="3">Uncharacterized protein</fullName>
    </submittedName>
</protein>
<organism evidence="3 4">
    <name type="scientific">Emericellopsis cladophorae</name>
    <dbReference type="NCBI Taxonomy" id="2686198"/>
    <lineage>
        <taxon>Eukaryota</taxon>
        <taxon>Fungi</taxon>
        <taxon>Dikarya</taxon>
        <taxon>Ascomycota</taxon>
        <taxon>Pezizomycotina</taxon>
        <taxon>Sordariomycetes</taxon>
        <taxon>Hypocreomycetidae</taxon>
        <taxon>Hypocreales</taxon>
        <taxon>Bionectriaceae</taxon>
        <taxon>Emericellopsis</taxon>
    </lineage>
</organism>
<evidence type="ECO:0000256" key="2">
    <source>
        <dbReference type="SAM" id="SignalP"/>
    </source>
</evidence>
<proteinExistence type="predicted"/>
<feature type="transmembrane region" description="Helical" evidence="1">
    <location>
        <begin position="94"/>
        <end position="114"/>
    </location>
</feature>
<comment type="caution">
    <text evidence="3">The sequence shown here is derived from an EMBL/GenBank/DDBJ whole genome shotgun (WGS) entry which is preliminary data.</text>
</comment>
<keyword evidence="1" id="KW-0812">Transmembrane</keyword>
<reference evidence="3" key="2">
    <citation type="submission" date="2022-07" db="EMBL/GenBank/DDBJ databases">
        <authorList>
            <person name="Goncalves M.F.M."/>
            <person name="Hilario S."/>
            <person name="Van De Peer Y."/>
            <person name="Esteves A.C."/>
            <person name="Alves A."/>
        </authorList>
    </citation>
    <scope>NUCLEOTIDE SEQUENCE</scope>
    <source>
        <strain evidence="3">MUM 19.33</strain>
    </source>
</reference>
<feature type="signal peptide" evidence="2">
    <location>
        <begin position="1"/>
        <end position="16"/>
    </location>
</feature>
<evidence type="ECO:0000256" key="1">
    <source>
        <dbReference type="SAM" id="Phobius"/>
    </source>
</evidence>
<gene>
    <name evidence="3" type="ORF">J7T54_004620</name>
</gene>
<evidence type="ECO:0000313" key="4">
    <source>
        <dbReference type="Proteomes" id="UP001055219"/>
    </source>
</evidence>
<dbReference type="EMBL" id="JAGIXG020000005">
    <property type="protein sequence ID" value="KAI6784074.1"/>
    <property type="molecule type" value="Genomic_DNA"/>
</dbReference>
<keyword evidence="1" id="KW-0472">Membrane</keyword>
<dbReference type="AlphaFoldDB" id="A0A9P9Y5T6"/>
<keyword evidence="1" id="KW-1133">Transmembrane helix</keyword>
<accession>A0A9P9Y5T6</accession>
<dbReference type="RefSeq" id="XP_051364930.1">
    <property type="nucleotide sequence ID" value="XM_051503293.1"/>
</dbReference>
<keyword evidence="2" id="KW-0732">Signal</keyword>
<dbReference type="GeneID" id="75831106"/>
<keyword evidence="4" id="KW-1185">Reference proteome</keyword>
<name>A0A9P9Y5T6_9HYPO</name>